<evidence type="ECO:0000256" key="2">
    <source>
        <dbReference type="ARBA" id="ARBA00022692"/>
    </source>
</evidence>
<keyword evidence="3 8" id="KW-1133">Transmembrane helix</keyword>
<dbReference type="GO" id="GO:0015174">
    <property type="term" value="F:basic amino acid transmembrane transporter activity"/>
    <property type="evidence" value="ECO:0007669"/>
    <property type="project" value="UniProtKB-ARBA"/>
</dbReference>
<feature type="transmembrane region" description="Helical" evidence="8">
    <location>
        <begin position="54"/>
        <end position="74"/>
    </location>
</feature>
<feature type="transmembrane region" description="Helical" evidence="8">
    <location>
        <begin position="20"/>
        <end position="42"/>
    </location>
</feature>
<evidence type="ECO:0000256" key="3">
    <source>
        <dbReference type="ARBA" id="ARBA00022989"/>
    </source>
</evidence>
<dbReference type="Proteomes" id="UP000661280">
    <property type="component" value="Chromosome 3"/>
</dbReference>
<evidence type="ECO:0000256" key="8">
    <source>
        <dbReference type="SAM" id="Phobius"/>
    </source>
</evidence>
<evidence type="ECO:0000256" key="4">
    <source>
        <dbReference type="ARBA" id="ARBA00023136"/>
    </source>
</evidence>
<dbReference type="InterPro" id="IPR006603">
    <property type="entry name" value="PQ-loop_rpt"/>
</dbReference>
<name>A0A7R7W7F5_ASPKA</name>
<evidence type="ECO:0000313" key="9">
    <source>
        <dbReference type="EMBL" id="BCR97726.1"/>
    </source>
</evidence>
<keyword evidence="10" id="KW-1185">Reference proteome</keyword>
<dbReference type="Gene3D" id="1.20.1280.290">
    <property type="match status" value="2"/>
</dbReference>
<dbReference type="GO" id="GO:0034486">
    <property type="term" value="P:vacuolar transmembrane transport"/>
    <property type="evidence" value="ECO:0007669"/>
    <property type="project" value="UniProtKB-ARBA"/>
</dbReference>
<comment type="similarity">
    <text evidence="5">Belongs to the laat-1 family.</text>
</comment>
<sequence>MAALWTATNADSVPLTSREAASGLLGSISLTCWIFLLVPQLIENYRNGNAEAISLLFLFVWFLGDITNLIGGAWAGLVPVIVAIAVYFCIADGVLIGQCLYYKARNSRQPRPRRRTSSSVFEPSTPDPTTPLLGRRFSDAYAQTGETLDNPRNSTRRAESSSDDMLAKIVEENDVGRKAWVKNFSSVLGICVIGMAGWTVAWRTGVWKPAPVEEGLGGVDMAPGAMVLGYISAVCYLGARLPQIYKNYCDKSCEGLSLLFFILSLMGNLTYGAGVSLPIYHTSHDLHQPRLMKPFFIDHLPLHRKELYCDQCPMADWLARHHGRRRDHLRAVPTLRDTRPGHGCCLARLLHINFVLCVCVLFLRLSWFYAADGLACLASTLLSGVVLLVGCTVWAGGV</sequence>
<accession>A0A7R7W7F5</accession>
<feature type="region of interest" description="Disordered" evidence="7">
    <location>
        <begin position="110"/>
        <end position="132"/>
    </location>
</feature>
<dbReference type="GeneID" id="64959051"/>
<feature type="transmembrane region" description="Helical" evidence="8">
    <location>
        <begin position="221"/>
        <end position="239"/>
    </location>
</feature>
<dbReference type="PANTHER" id="PTHR16201:SF44">
    <property type="entry name" value="SEVEN TRANSMEMBRANE PROTEIN 1"/>
    <property type="match status" value="1"/>
</dbReference>
<gene>
    <name evidence="9" type="ORF">AKAW2_31045S</name>
</gene>
<feature type="transmembrane region" description="Helical" evidence="8">
    <location>
        <begin position="349"/>
        <end position="367"/>
    </location>
</feature>
<dbReference type="AlphaFoldDB" id="A0A7R7W7F5"/>
<keyword evidence="2 8" id="KW-0812">Transmembrane</keyword>
<reference evidence="9" key="2">
    <citation type="submission" date="2021-02" db="EMBL/GenBank/DDBJ databases">
        <title>Aspergillus luchuensis mut. kawachii IFO 4304 genome sequence.</title>
        <authorList>
            <person name="Mori K."/>
            <person name="Kadooka C."/>
            <person name="Goto M."/>
            <person name="Futagami T."/>
        </authorList>
    </citation>
    <scope>NUCLEOTIDE SEQUENCE</scope>
    <source>
        <strain evidence="9">IFO 4308</strain>
    </source>
</reference>
<dbReference type="KEGG" id="aluc:AKAW2_31045S"/>
<organism evidence="9 10">
    <name type="scientific">Aspergillus kawachii</name>
    <name type="common">White koji mold</name>
    <name type="synonym">Aspergillus awamori var. kawachi</name>
    <dbReference type="NCBI Taxonomy" id="1069201"/>
    <lineage>
        <taxon>Eukaryota</taxon>
        <taxon>Fungi</taxon>
        <taxon>Dikarya</taxon>
        <taxon>Ascomycota</taxon>
        <taxon>Pezizomycotina</taxon>
        <taxon>Eurotiomycetes</taxon>
        <taxon>Eurotiomycetidae</taxon>
        <taxon>Eurotiales</taxon>
        <taxon>Aspergillaceae</taxon>
        <taxon>Aspergillus</taxon>
        <taxon>Aspergillus subgen. Circumdati</taxon>
    </lineage>
</organism>
<evidence type="ECO:0000313" key="10">
    <source>
        <dbReference type="Proteomes" id="UP000661280"/>
    </source>
</evidence>
<dbReference type="Pfam" id="PF04193">
    <property type="entry name" value="PQ-loop"/>
    <property type="match status" value="2"/>
</dbReference>
<feature type="transmembrane region" description="Helical" evidence="8">
    <location>
        <begin position="80"/>
        <end position="104"/>
    </location>
</feature>
<evidence type="ECO:0000256" key="7">
    <source>
        <dbReference type="SAM" id="MobiDB-lite"/>
    </source>
</evidence>
<dbReference type="RefSeq" id="XP_041541492.1">
    <property type="nucleotide sequence ID" value="XM_041687626.1"/>
</dbReference>
<dbReference type="InterPro" id="IPR051415">
    <property type="entry name" value="LAAT-1"/>
</dbReference>
<dbReference type="SMART" id="SM00679">
    <property type="entry name" value="CTNS"/>
    <property type="match status" value="2"/>
</dbReference>
<feature type="transmembrane region" description="Helical" evidence="8">
    <location>
        <begin position="374"/>
        <end position="395"/>
    </location>
</feature>
<evidence type="ECO:0008006" key="11">
    <source>
        <dbReference type="Google" id="ProtNLM"/>
    </source>
</evidence>
<evidence type="ECO:0000256" key="6">
    <source>
        <dbReference type="ARBA" id="ARBA00050768"/>
    </source>
</evidence>
<dbReference type="EMBL" id="AP024427">
    <property type="protein sequence ID" value="BCR97726.1"/>
    <property type="molecule type" value="Genomic_DNA"/>
</dbReference>
<proteinExistence type="inferred from homology"/>
<comment type="subcellular location">
    <subcellularLocation>
        <location evidence="1">Membrane</location>
        <topology evidence="1">Multi-pass membrane protein</topology>
    </subcellularLocation>
</comment>
<dbReference type="OrthoDB" id="8048523at2759"/>
<keyword evidence="4 8" id="KW-0472">Membrane</keyword>
<comment type="catalytic activity">
    <reaction evidence="6">
        <text>L-histidine(out) + L-arginine(in) = L-histidine(in) + L-arginine(out)</text>
        <dbReference type="Rhea" id="RHEA:71063"/>
        <dbReference type="ChEBI" id="CHEBI:32682"/>
        <dbReference type="ChEBI" id="CHEBI:57595"/>
    </reaction>
</comment>
<dbReference type="PANTHER" id="PTHR16201">
    <property type="entry name" value="SEVEN TRANSMEMBRANE PROTEIN 1-RELATED"/>
    <property type="match status" value="1"/>
</dbReference>
<dbReference type="GO" id="GO:0098852">
    <property type="term" value="C:lytic vacuole membrane"/>
    <property type="evidence" value="ECO:0007669"/>
    <property type="project" value="UniProtKB-ARBA"/>
</dbReference>
<evidence type="ECO:0000256" key="1">
    <source>
        <dbReference type="ARBA" id="ARBA00004141"/>
    </source>
</evidence>
<feature type="transmembrane region" description="Helical" evidence="8">
    <location>
        <begin position="184"/>
        <end position="201"/>
    </location>
</feature>
<feature type="transmembrane region" description="Helical" evidence="8">
    <location>
        <begin position="259"/>
        <end position="280"/>
    </location>
</feature>
<protein>
    <recommendedName>
        <fullName evidence="11">Vacuolar membrane PQ loop repeat protein</fullName>
    </recommendedName>
</protein>
<reference evidence="9" key="1">
    <citation type="submission" date="2021-01" db="EMBL/GenBank/DDBJ databases">
        <authorList>
            <consortium name="Aspergillus luchuensis mut. kawachii IFO 4304 genome sequencing consortium"/>
            <person name="Kazuki M."/>
            <person name="Futagami T."/>
        </authorList>
    </citation>
    <scope>NUCLEOTIDE SEQUENCE</scope>
    <source>
        <strain evidence="9">IFO 4308</strain>
    </source>
</reference>
<evidence type="ECO:0000256" key="5">
    <source>
        <dbReference type="ARBA" id="ARBA00038039"/>
    </source>
</evidence>
<dbReference type="FunFam" id="1.20.1280.290:FF:000009">
    <property type="entry name" value="PQ loop repeat family protein"/>
    <property type="match status" value="1"/>
</dbReference>